<feature type="signal peptide" evidence="5">
    <location>
        <begin position="1"/>
        <end position="18"/>
    </location>
</feature>
<feature type="chain" id="PRO_5046223977" description="Thioredoxin domain-containing protein" evidence="5">
    <location>
        <begin position="19"/>
        <end position="385"/>
    </location>
</feature>
<dbReference type="InterPro" id="IPR050553">
    <property type="entry name" value="Thioredoxin_ResA/DsbE_sf"/>
</dbReference>
<dbReference type="PROSITE" id="PS51352">
    <property type="entry name" value="THIOREDOXIN_2"/>
    <property type="match status" value="1"/>
</dbReference>
<evidence type="ECO:0000256" key="4">
    <source>
        <dbReference type="ARBA" id="ARBA00023284"/>
    </source>
</evidence>
<evidence type="ECO:0000259" key="6">
    <source>
        <dbReference type="PROSITE" id="PS51352"/>
    </source>
</evidence>
<keyword evidence="3" id="KW-1015">Disulfide bond</keyword>
<gene>
    <name evidence="7" type="ORF">GCM10023184_31340</name>
</gene>
<dbReference type="EMBL" id="BAABGY010000009">
    <property type="protein sequence ID" value="GAA4336186.1"/>
    <property type="molecule type" value="Genomic_DNA"/>
</dbReference>
<evidence type="ECO:0000256" key="3">
    <source>
        <dbReference type="ARBA" id="ARBA00023157"/>
    </source>
</evidence>
<keyword evidence="8" id="KW-1185">Reference proteome</keyword>
<dbReference type="Pfam" id="PF00578">
    <property type="entry name" value="AhpC-TSA"/>
    <property type="match status" value="1"/>
</dbReference>
<keyword evidence="2" id="KW-0201">Cytochrome c-type biogenesis</keyword>
<protein>
    <recommendedName>
        <fullName evidence="6">Thioredoxin domain-containing protein</fullName>
    </recommendedName>
</protein>
<dbReference type="InterPro" id="IPR000866">
    <property type="entry name" value="AhpC/TSA"/>
</dbReference>
<accession>A0ABP8H9W8</accession>
<feature type="domain" description="Thioredoxin" evidence="6">
    <location>
        <begin position="238"/>
        <end position="382"/>
    </location>
</feature>
<dbReference type="CDD" id="cd02966">
    <property type="entry name" value="TlpA_like_family"/>
    <property type="match status" value="1"/>
</dbReference>
<evidence type="ECO:0000256" key="2">
    <source>
        <dbReference type="ARBA" id="ARBA00022748"/>
    </source>
</evidence>
<sequence length="385" mass="43227">MKPATLFLMLLLTLAVRAQQPEVTIEGSFARTPPVKWVIVMFQQGDVAVKDTIRVQNGAWKYKRPLPGPVLANIVYRSDSALRQFNGMGIKQYNFPLYLQPGRIEIETRDSVQGNAVKGSRAHTDYLALQAAAQRYENEFQQGRLDYMKARRANDTATQRAIETRMQALEKEQQERVYGAFVKEQPGSPLALYALQKVTEGGLDPAVHGPLFERFPKATRESPEGKAFAATLATARKTAVGQPAMNFTMNDTLDRPVALASFKGRYVLLDFWASWCGPCRQENPNVVRVYQKYKERNFTVLGVSLDRPGARDKWLGAIRADGLTWTHVSDLKFWDNAAAKQYGIQFIPQNFLLDPNGVIIAKNLNGEDLEKKLAEVLPPVPQRGN</sequence>
<dbReference type="Proteomes" id="UP001501725">
    <property type="component" value="Unassembled WGS sequence"/>
</dbReference>
<organism evidence="7 8">
    <name type="scientific">Flaviaesturariibacter amylovorans</name>
    <dbReference type="NCBI Taxonomy" id="1084520"/>
    <lineage>
        <taxon>Bacteria</taxon>
        <taxon>Pseudomonadati</taxon>
        <taxon>Bacteroidota</taxon>
        <taxon>Chitinophagia</taxon>
        <taxon>Chitinophagales</taxon>
        <taxon>Chitinophagaceae</taxon>
        <taxon>Flaviaestuariibacter</taxon>
    </lineage>
</organism>
<comment type="caution">
    <text evidence="7">The sequence shown here is derived from an EMBL/GenBank/DDBJ whole genome shotgun (WGS) entry which is preliminary data.</text>
</comment>
<dbReference type="SUPFAM" id="SSF52833">
    <property type="entry name" value="Thioredoxin-like"/>
    <property type="match status" value="1"/>
</dbReference>
<dbReference type="InterPro" id="IPR013766">
    <property type="entry name" value="Thioredoxin_domain"/>
</dbReference>
<dbReference type="InterPro" id="IPR036249">
    <property type="entry name" value="Thioredoxin-like_sf"/>
</dbReference>
<evidence type="ECO:0000313" key="7">
    <source>
        <dbReference type="EMBL" id="GAA4336186.1"/>
    </source>
</evidence>
<dbReference type="Gene3D" id="3.40.30.10">
    <property type="entry name" value="Glutaredoxin"/>
    <property type="match status" value="1"/>
</dbReference>
<evidence type="ECO:0000256" key="1">
    <source>
        <dbReference type="ARBA" id="ARBA00004196"/>
    </source>
</evidence>
<keyword evidence="5" id="KW-0732">Signal</keyword>
<dbReference type="PANTHER" id="PTHR42852:SF6">
    <property type="entry name" value="THIOL:DISULFIDE INTERCHANGE PROTEIN DSBE"/>
    <property type="match status" value="1"/>
</dbReference>
<dbReference type="PANTHER" id="PTHR42852">
    <property type="entry name" value="THIOL:DISULFIDE INTERCHANGE PROTEIN DSBE"/>
    <property type="match status" value="1"/>
</dbReference>
<name>A0ABP8H9W8_9BACT</name>
<dbReference type="InterPro" id="IPR017937">
    <property type="entry name" value="Thioredoxin_CS"/>
</dbReference>
<keyword evidence="4" id="KW-0676">Redox-active center</keyword>
<dbReference type="RefSeq" id="WP_345256701.1">
    <property type="nucleotide sequence ID" value="NZ_BAABGY010000009.1"/>
</dbReference>
<dbReference type="Pfam" id="PF14289">
    <property type="entry name" value="DUF4369"/>
    <property type="match status" value="1"/>
</dbReference>
<dbReference type="PROSITE" id="PS00194">
    <property type="entry name" value="THIOREDOXIN_1"/>
    <property type="match status" value="1"/>
</dbReference>
<comment type="subcellular location">
    <subcellularLocation>
        <location evidence="1">Cell envelope</location>
    </subcellularLocation>
</comment>
<proteinExistence type="predicted"/>
<evidence type="ECO:0000313" key="8">
    <source>
        <dbReference type="Proteomes" id="UP001501725"/>
    </source>
</evidence>
<reference evidence="8" key="1">
    <citation type="journal article" date="2019" name="Int. J. Syst. Evol. Microbiol.">
        <title>The Global Catalogue of Microorganisms (GCM) 10K type strain sequencing project: providing services to taxonomists for standard genome sequencing and annotation.</title>
        <authorList>
            <consortium name="The Broad Institute Genomics Platform"/>
            <consortium name="The Broad Institute Genome Sequencing Center for Infectious Disease"/>
            <person name="Wu L."/>
            <person name="Ma J."/>
        </authorList>
    </citation>
    <scope>NUCLEOTIDE SEQUENCE [LARGE SCALE GENOMIC DNA]</scope>
    <source>
        <strain evidence="8">JCM 17919</strain>
    </source>
</reference>
<evidence type="ECO:0000256" key="5">
    <source>
        <dbReference type="SAM" id="SignalP"/>
    </source>
</evidence>
<dbReference type="InterPro" id="IPR025380">
    <property type="entry name" value="DUF4369"/>
</dbReference>